<dbReference type="PANTHER" id="PTHR38591:SF1">
    <property type="entry name" value="BLL1000 PROTEIN"/>
    <property type="match status" value="1"/>
</dbReference>
<dbReference type="InterPro" id="IPR023374">
    <property type="entry name" value="AttH-like_dom_sf"/>
</dbReference>
<dbReference type="Pfam" id="PF07143">
    <property type="entry name" value="CrtC"/>
    <property type="match status" value="1"/>
</dbReference>
<dbReference type="InterPro" id="IPR010791">
    <property type="entry name" value="AttH_dom"/>
</dbReference>
<dbReference type="Pfam" id="PF17186">
    <property type="entry name" value="Lipocalin_9"/>
    <property type="match status" value="1"/>
</dbReference>
<organism evidence="2">
    <name type="scientific">uncultured Chloroflexia bacterium</name>
    <dbReference type="NCBI Taxonomy" id="1672391"/>
    <lineage>
        <taxon>Bacteria</taxon>
        <taxon>Bacillati</taxon>
        <taxon>Chloroflexota</taxon>
        <taxon>Chloroflexia</taxon>
        <taxon>environmental samples</taxon>
    </lineage>
</organism>
<dbReference type="SUPFAM" id="SSF159245">
    <property type="entry name" value="AttH-like"/>
    <property type="match status" value="1"/>
</dbReference>
<evidence type="ECO:0000313" key="2">
    <source>
        <dbReference type="EMBL" id="CAA9298337.1"/>
    </source>
</evidence>
<dbReference type="AlphaFoldDB" id="A0A6J4K8R7"/>
<evidence type="ECO:0000259" key="1">
    <source>
        <dbReference type="Pfam" id="PF07143"/>
    </source>
</evidence>
<sequence>PEYQTEWWYYTGNVQARDGQELGFQLTFFRRGLDPEPVARASRWATQNIYLAHFTVTDISGERFYAAERFSRDGAHLAGATGEPYHVFIEDWQATGSGPEGMTMHLRAQAKDMAIDLELRNDKAPTLQGDRGYSVKGAGVGNASYYYSLTRMDTTGKVTVNGNAFPIVAGASWMDHEWGTSRLESDGVGWDWFALQLDDGRELTWAQIRRADGTANPASFGKLTAADGSTTPLRATDIELEVTKSWNSPRSGARYPAAWQLRVPQAGLNLTITPRVADQELPVSIVYWEGAVAIQGTTGATAEPVTGRGYVELTGYVPNGERVPGR</sequence>
<proteinExistence type="predicted"/>
<feature type="non-terminal residue" evidence="2">
    <location>
        <position position="1"/>
    </location>
</feature>
<gene>
    <name evidence="2" type="ORF">AVDCRST_MAG93-4423</name>
</gene>
<feature type="domain" description="AttH" evidence="1">
    <location>
        <begin position="5"/>
        <end position="180"/>
    </location>
</feature>
<protein>
    <submittedName>
        <fullName evidence="2">AttH component of AttEFGH ABC transport system</fullName>
    </submittedName>
</protein>
<dbReference type="PANTHER" id="PTHR38591">
    <property type="entry name" value="HYDROLASE"/>
    <property type="match status" value="1"/>
</dbReference>
<reference evidence="2" key="1">
    <citation type="submission" date="2020-02" db="EMBL/GenBank/DDBJ databases">
        <authorList>
            <person name="Meier V. D."/>
        </authorList>
    </citation>
    <scope>NUCLEOTIDE SEQUENCE</scope>
    <source>
        <strain evidence="2">AVDCRST_MAG93</strain>
    </source>
</reference>
<name>A0A6J4K8R7_9CHLR</name>
<dbReference type="EMBL" id="CADCTR010001485">
    <property type="protein sequence ID" value="CAA9298337.1"/>
    <property type="molecule type" value="Genomic_DNA"/>
</dbReference>
<accession>A0A6J4K8R7</accession>
<dbReference type="Gene3D" id="2.40.370.10">
    <property type="entry name" value="AttH-like domain"/>
    <property type="match status" value="2"/>
</dbReference>